<name>A0A9N9FSC1_9GLOM</name>
<comment type="caution">
    <text evidence="5">The sequence shown here is derived from an EMBL/GenBank/DDBJ whole genome shotgun (WGS) entry which is preliminary data.</text>
</comment>
<keyword evidence="2" id="KW-0342">GTP-binding</keyword>
<dbReference type="Pfam" id="PF04548">
    <property type="entry name" value="AIG1"/>
    <property type="match status" value="1"/>
</dbReference>
<dbReference type="AlphaFoldDB" id="A0A9N9FSC1"/>
<dbReference type="Proteomes" id="UP000789342">
    <property type="component" value="Unassembled WGS sequence"/>
</dbReference>
<dbReference type="OrthoDB" id="8954335at2759"/>
<evidence type="ECO:0000259" key="4">
    <source>
        <dbReference type="PROSITE" id="PS51720"/>
    </source>
</evidence>
<dbReference type="SUPFAM" id="SSF52540">
    <property type="entry name" value="P-loop containing nucleoside triphosphate hydrolases"/>
    <property type="match status" value="1"/>
</dbReference>
<sequence>MTEKRVILLVGKTGNGKSTIANVLTNTKDFKEFSGSQSGTKKIRVGKFQHEEIEYTVIDTPGINDTNPENEKNIYMEIVEAVYSFKDGINQVLFVTKGRLTKEEKNCYNLLFEAFFDEEKIPNFITIVRTNFGNYVDEVERENDINEMKDQGNEISNLIKFREGKNVIHIDNHPRHQEDRDDSRNVLLKHLKECNEIYRHEIPSSVEKDKRVEETKIVKDEIIEILSLKKNANGAIKFGDRMKSAGKKIYSRGLSIESIMTAGFIVPAVGFQAYVLGYTIESVGGLVHQSSLNSRRKKVVERVETCLSKSNALLEKLKECEENSDKLDEVLEECIDELIEERKFHVVGLEIEEMFQKKSKEEPLNIS</sequence>
<keyword evidence="1" id="KW-0547">Nucleotide-binding</keyword>
<gene>
    <name evidence="5" type="ORF">AMORRO_LOCUS5825</name>
</gene>
<evidence type="ECO:0000313" key="6">
    <source>
        <dbReference type="Proteomes" id="UP000789342"/>
    </source>
</evidence>
<dbReference type="InterPro" id="IPR006703">
    <property type="entry name" value="G_AIG1"/>
</dbReference>
<protein>
    <submittedName>
        <fullName evidence="5">822_t:CDS:1</fullName>
    </submittedName>
</protein>
<keyword evidence="6" id="KW-1185">Reference proteome</keyword>
<evidence type="ECO:0000256" key="3">
    <source>
        <dbReference type="SAM" id="Coils"/>
    </source>
</evidence>
<evidence type="ECO:0000256" key="1">
    <source>
        <dbReference type="ARBA" id="ARBA00022741"/>
    </source>
</evidence>
<evidence type="ECO:0000313" key="5">
    <source>
        <dbReference type="EMBL" id="CAG8556711.1"/>
    </source>
</evidence>
<dbReference type="PROSITE" id="PS51720">
    <property type="entry name" value="G_AIG1"/>
    <property type="match status" value="1"/>
</dbReference>
<feature type="coiled-coil region" evidence="3">
    <location>
        <begin position="310"/>
        <end position="337"/>
    </location>
</feature>
<feature type="domain" description="AIG1-type G" evidence="4">
    <location>
        <begin position="2"/>
        <end position="216"/>
    </location>
</feature>
<reference evidence="5" key="1">
    <citation type="submission" date="2021-06" db="EMBL/GenBank/DDBJ databases">
        <authorList>
            <person name="Kallberg Y."/>
            <person name="Tangrot J."/>
            <person name="Rosling A."/>
        </authorList>
    </citation>
    <scope>NUCLEOTIDE SEQUENCE</scope>
    <source>
        <strain evidence="5">CL551</strain>
    </source>
</reference>
<dbReference type="InterPro" id="IPR027417">
    <property type="entry name" value="P-loop_NTPase"/>
</dbReference>
<accession>A0A9N9FSC1</accession>
<organism evidence="5 6">
    <name type="scientific">Acaulospora morrowiae</name>
    <dbReference type="NCBI Taxonomy" id="94023"/>
    <lineage>
        <taxon>Eukaryota</taxon>
        <taxon>Fungi</taxon>
        <taxon>Fungi incertae sedis</taxon>
        <taxon>Mucoromycota</taxon>
        <taxon>Glomeromycotina</taxon>
        <taxon>Glomeromycetes</taxon>
        <taxon>Diversisporales</taxon>
        <taxon>Acaulosporaceae</taxon>
        <taxon>Acaulospora</taxon>
    </lineage>
</organism>
<dbReference type="GO" id="GO:0005525">
    <property type="term" value="F:GTP binding"/>
    <property type="evidence" value="ECO:0007669"/>
    <property type="project" value="UniProtKB-KW"/>
</dbReference>
<dbReference type="PANTHER" id="PTHR10903:SF184">
    <property type="entry name" value="GTP-BINDING PROTEIN A"/>
    <property type="match status" value="1"/>
</dbReference>
<evidence type="ECO:0000256" key="2">
    <source>
        <dbReference type="ARBA" id="ARBA00023134"/>
    </source>
</evidence>
<dbReference type="Gene3D" id="3.40.50.300">
    <property type="entry name" value="P-loop containing nucleotide triphosphate hydrolases"/>
    <property type="match status" value="1"/>
</dbReference>
<dbReference type="InterPro" id="IPR045058">
    <property type="entry name" value="GIMA/IAN/Toc"/>
</dbReference>
<keyword evidence="3" id="KW-0175">Coiled coil</keyword>
<dbReference type="PANTHER" id="PTHR10903">
    <property type="entry name" value="GTPASE, IMAP FAMILY MEMBER-RELATED"/>
    <property type="match status" value="1"/>
</dbReference>
<proteinExistence type="predicted"/>
<dbReference type="EMBL" id="CAJVPV010003650">
    <property type="protein sequence ID" value="CAG8556711.1"/>
    <property type="molecule type" value="Genomic_DNA"/>
</dbReference>